<dbReference type="Pfam" id="PF13087">
    <property type="entry name" value="AAA_12"/>
    <property type="match status" value="1"/>
</dbReference>
<dbReference type="GO" id="GO:0016787">
    <property type="term" value="F:hydrolase activity"/>
    <property type="evidence" value="ECO:0007669"/>
    <property type="project" value="UniProtKB-KW"/>
</dbReference>
<evidence type="ECO:0000256" key="2">
    <source>
        <dbReference type="ARBA" id="ARBA00007913"/>
    </source>
</evidence>
<dbReference type="Pfam" id="PF21138">
    <property type="entry name" value="SMUBP-2_HCS1_1B"/>
    <property type="match status" value="1"/>
</dbReference>
<dbReference type="GO" id="GO:0003723">
    <property type="term" value="F:RNA binding"/>
    <property type="evidence" value="ECO:0007669"/>
    <property type="project" value="InterPro"/>
</dbReference>
<organism evidence="12 13">
    <name type="scientific">Mariniblastus fucicola</name>
    <dbReference type="NCBI Taxonomy" id="980251"/>
    <lineage>
        <taxon>Bacteria</taxon>
        <taxon>Pseudomonadati</taxon>
        <taxon>Planctomycetota</taxon>
        <taxon>Planctomycetia</taxon>
        <taxon>Pirellulales</taxon>
        <taxon>Pirellulaceae</taxon>
        <taxon>Mariniblastus</taxon>
    </lineage>
</organism>
<keyword evidence="7 12" id="KW-0347">Helicase</keyword>
<dbReference type="Gene3D" id="3.40.50.300">
    <property type="entry name" value="P-loop containing nucleotide triphosphate hydrolases"/>
    <property type="match status" value="2"/>
</dbReference>
<keyword evidence="8" id="KW-0067">ATP-binding</keyword>
<dbReference type="Pfam" id="PF13086">
    <property type="entry name" value="AAA_11"/>
    <property type="match status" value="1"/>
</dbReference>
<dbReference type="InterPro" id="IPR047187">
    <property type="entry name" value="SF1_C_Upf1"/>
</dbReference>
<comment type="similarity">
    <text evidence="2">Belongs to the DNA2/NAM7 helicase family.</text>
</comment>
<dbReference type="InterPro" id="IPR041679">
    <property type="entry name" value="DNA2/NAM7-like_C"/>
</dbReference>
<dbReference type="CDD" id="cd18808">
    <property type="entry name" value="SF1_C_Upf1"/>
    <property type="match status" value="1"/>
</dbReference>
<dbReference type="RefSeq" id="WP_075083479.1">
    <property type="nucleotide sequence ID" value="NZ_CP042912.1"/>
</dbReference>
<sequence>MSRRRARLPSVEIESHFVNMVECIALESKAEVARMAERRKRTGAENVERSGETIVDLVIQDHKNGLGGRHLVQFCRRNRNRPMPWHKLKVGSPVVVSNFGDDGGESLSGVVSSRRNDSIEVALDRWPDGKVFRVDLTADEVTRQRYLTAIDTARISKGRLGQMREILLGERKPTFRPTPAEPQALRSRIELNPVQQDCVRFVTSANDFALIHGPPGTGKTTTVVAFICECVADGEKVLACAPSNTAVDNLLERLIGEGIRAVRLGHPARVTESLRQHSLDGLAEHHENAPVVRDMRREAQDLFRKADRWTRGKPARGEKQELRREAKRMLSDAKLLERQAVESILDRADVICATTTFNEEMLGDRWFQTAVVDEACQTPEPGCWVPLLRSDRLILAGDPFQLPPTVLASEAVEKGYSISMLERLMNLCGDATTRLLTRQYRMHENIMRFSSDHFYDGKLVADDHVAAHRLCDLPGIDATEETETPVEFFDSAGAGWEETIEPEGLSKLNEKEADFVVFKVRQLVAQGVAVEDIAVIAPYAAQVRRLRSLFRNLKSESGEVSDLANIEVDTVDGFQGREKEVVVISLVRSNSQCEIGFLKDYRRTNVALTRARRKLIVLGDSATLGSDEFYGSLFQYFESINAYRSVFEELTLMDSFAP</sequence>
<keyword evidence="5" id="KW-0547">Nucleotide-binding</keyword>
<dbReference type="SUPFAM" id="SSF52540">
    <property type="entry name" value="P-loop containing nucleoside triphosphate hydrolases"/>
    <property type="match status" value="1"/>
</dbReference>
<reference evidence="12 13" key="1">
    <citation type="submission" date="2019-08" db="EMBL/GenBank/DDBJ databases">
        <title>Deep-cultivation of Planctomycetes and their phenomic and genomic characterization uncovers novel biology.</title>
        <authorList>
            <person name="Wiegand S."/>
            <person name="Jogler M."/>
            <person name="Boedeker C."/>
            <person name="Pinto D."/>
            <person name="Vollmers J."/>
            <person name="Rivas-Marin E."/>
            <person name="Kohn T."/>
            <person name="Peeters S.H."/>
            <person name="Heuer A."/>
            <person name="Rast P."/>
            <person name="Oberbeckmann S."/>
            <person name="Bunk B."/>
            <person name="Jeske O."/>
            <person name="Meyerdierks A."/>
            <person name="Storesund J.E."/>
            <person name="Kallscheuer N."/>
            <person name="Luecker S."/>
            <person name="Lage O.M."/>
            <person name="Pohl T."/>
            <person name="Merkel B.J."/>
            <person name="Hornburger P."/>
            <person name="Mueller R.-W."/>
            <person name="Bruemmer F."/>
            <person name="Labrenz M."/>
            <person name="Spormann A.M."/>
            <person name="Op den Camp H."/>
            <person name="Overmann J."/>
            <person name="Amann R."/>
            <person name="Jetten M.S.M."/>
            <person name="Mascher T."/>
            <person name="Medema M.H."/>
            <person name="Devos D.P."/>
            <person name="Kaster A.-K."/>
            <person name="Ovreas L."/>
            <person name="Rohde M."/>
            <person name="Galperin M.Y."/>
            <person name="Jogler C."/>
        </authorList>
    </citation>
    <scope>NUCLEOTIDE SEQUENCE [LARGE SCALE GENOMIC DNA]</scope>
    <source>
        <strain evidence="12 13">FC18</strain>
    </source>
</reference>
<dbReference type="PANTHER" id="PTHR43788:SF8">
    <property type="entry name" value="DNA-BINDING PROTEIN SMUBP-2"/>
    <property type="match status" value="1"/>
</dbReference>
<dbReference type="KEGG" id="mff:MFFC18_41080"/>
<dbReference type="InterPro" id="IPR041677">
    <property type="entry name" value="DNA2/NAM7_AAA_11"/>
</dbReference>
<evidence type="ECO:0000259" key="11">
    <source>
        <dbReference type="Pfam" id="PF21138"/>
    </source>
</evidence>
<gene>
    <name evidence="12" type="primary">recD2</name>
    <name evidence="12" type="ORF">MFFC18_41080</name>
</gene>
<evidence type="ECO:0000256" key="7">
    <source>
        <dbReference type="ARBA" id="ARBA00022806"/>
    </source>
</evidence>
<evidence type="ECO:0000313" key="13">
    <source>
        <dbReference type="Proteomes" id="UP000322214"/>
    </source>
</evidence>
<accession>A0A5B9PNR7</accession>
<dbReference type="Gene3D" id="2.40.30.270">
    <property type="match status" value="1"/>
</dbReference>
<comment type="subcellular location">
    <subcellularLocation>
        <location evidence="1">Cytoplasm</location>
    </subcellularLocation>
</comment>
<feature type="domain" description="Helicase SMUBP-2/HCS1 1B" evidence="11">
    <location>
        <begin position="21"/>
        <end position="128"/>
    </location>
</feature>
<dbReference type="GO" id="GO:0005524">
    <property type="term" value="F:ATP binding"/>
    <property type="evidence" value="ECO:0007669"/>
    <property type="project" value="UniProtKB-KW"/>
</dbReference>
<evidence type="ECO:0000256" key="6">
    <source>
        <dbReference type="ARBA" id="ARBA00022801"/>
    </source>
</evidence>
<evidence type="ECO:0000259" key="9">
    <source>
        <dbReference type="Pfam" id="PF13086"/>
    </source>
</evidence>
<dbReference type="InterPro" id="IPR050534">
    <property type="entry name" value="Coronavir_polyprotein_1ab"/>
</dbReference>
<dbReference type="GO" id="GO:0005694">
    <property type="term" value="C:chromosome"/>
    <property type="evidence" value="ECO:0007669"/>
    <property type="project" value="UniProtKB-ARBA"/>
</dbReference>
<dbReference type="FunFam" id="3.40.50.300:FF:000326">
    <property type="entry name" value="P-loop containing nucleoside triphosphate hydrolase"/>
    <property type="match status" value="1"/>
</dbReference>
<dbReference type="EMBL" id="CP042912">
    <property type="protein sequence ID" value="QEG24191.1"/>
    <property type="molecule type" value="Genomic_DNA"/>
</dbReference>
<dbReference type="OrthoDB" id="9757917at2"/>
<name>A0A5B9PNR7_9BACT</name>
<dbReference type="InterPro" id="IPR027417">
    <property type="entry name" value="P-loop_NTPase"/>
</dbReference>
<dbReference type="STRING" id="980251.GCA_001642875_00684"/>
<dbReference type="GO" id="GO:0005737">
    <property type="term" value="C:cytoplasm"/>
    <property type="evidence" value="ECO:0007669"/>
    <property type="project" value="UniProtKB-SubCell"/>
</dbReference>
<evidence type="ECO:0000256" key="1">
    <source>
        <dbReference type="ARBA" id="ARBA00004496"/>
    </source>
</evidence>
<evidence type="ECO:0000256" key="5">
    <source>
        <dbReference type="ARBA" id="ARBA00022741"/>
    </source>
</evidence>
<proteinExistence type="inferred from homology"/>
<feature type="domain" description="DNA2/NAM7 helicase-like C-terminal" evidence="10">
    <location>
        <begin position="416"/>
        <end position="621"/>
    </location>
</feature>
<keyword evidence="4" id="KW-0963">Cytoplasm</keyword>
<dbReference type="AlphaFoldDB" id="A0A5B9PNR7"/>
<dbReference type="PANTHER" id="PTHR43788">
    <property type="entry name" value="DNA2/NAM7 HELICASE FAMILY MEMBER"/>
    <property type="match status" value="1"/>
</dbReference>
<protein>
    <recommendedName>
        <fullName evidence="3">DNA helicase</fullName>
        <ecNumber evidence="3">3.6.4.12</ecNumber>
    </recommendedName>
</protein>
<dbReference type="InterPro" id="IPR048761">
    <property type="entry name" value="SMUBP-2_HCS1_1B"/>
</dbReference>
<evidence type="ECO:0000313" key="12">
    <source>
        <dbReference type="EMBL" id="QEG24191.1"/>
    </source>
</evidence>
<keyword evidence="6 12" id="KW-0378">Hydrolase</keyword>
<keyword evidence="13" id="KW-1185">Reference proteome</keyword>
<dbReference type="EC" id="3.6.4.12" evidence="3"/>
<evidence type="ECO:0000256" key="8">
    <source>
        <dbReference type="ARBA" id="ARBA00022840"/>
    </source>
</evidence>
<dbReference type="Proteomes" id="UP000322214">
    <property type="component" value="Chromosome"/>
</dbReference>
<feature type="domain" description="DNA2/NAM7 helicase helicase" evidence="9">
    <location>
        <begin position="191"/>
        <end position="407"/>
    </location>
</feature>
<evidence type="ECO:0000256" key="3">
    <source>
        <dbReference type="ARBA" id="ARBA00012551"/>
    </source>
</evidence>
<dbReference type="GO" id="GO:0043139">
    <property type="term" value="F:5'-3' DNA helicase activity"/>
    <property type="evidence" value="ECO:0007669"/>
    <property type="project" value="TreeGrafter"/>
</dbReference>
<evidence type="ECO:0000259" key="10">
    <source>
        <dbReference type="Pfam" id="PF13087"/>
    </source>
</evidence>
<evidence type="ECO:0000256" key="4">
    <source>
        <dbReference type="ARBA" id="ARBA00022490"/>
    </source>
</evidence>